<dbReference type="Proteomes" id="UP001251524">
    <property type="component" value="Unassembled WGS sequence"/>
</dbReference>
<feature type="domain" description="PAS" evidence="7">
    <location>
        <begin position="302"/>
        <end position="346"/>
    </location>
</feature>
<dbReference type="SMART" id="SM00091">
    <property type="entry name" value="PAS"/>
    <property type="match status" value="2"/>
</dbReference>
<evidence type="ECO:0000259" key="7">
    <source>
        <dbReference type="PROSITE" id="PS50112"/>
    </source>
</evidence>
<dbReference type="InterPro" id="IPR036890">
    <property type="entry name" value="HATPase_C_sf"/>
</dbReference>
<reference evidence="9 10" key="1">
    <citation type="submission" date="2023-07" db="EMBL/GenBank/DDBJ databases">
        <title>Sorghum-associated microbial communities from plants grown in Nebraska, USA.</title>
        <authorList>
            <person name="Schachtman D."/>
        </authorList>
    </citation>
    <scope>NUCLEOTIDE SEQUENCE [LARGE SCALE GENOMIC DNA]</scope>
    <source>
        <strain evidence="9 10">BE198</strain>
    </source>
</reference>
<dbReference type="Pfam" id="PF02518">
    <property type="entry name" value="HATPase_c"/>
    <property type="match status" value="1"/>
</dbReference>
<dbReference type="PANTHER" id="PTHR43065:SF42">
    <property type="entry name" value="TWO-COMPONENT SENSOR PPRA"/>
    <property type="match status" value="1"/>
</dbReference>
<dbReference type="InterPro" id="IPR000014">
    <property type="entry name" value="PAS"/>
</dbReference>
<keyword evidence="10" id="KW-1185">Reference proteome</keyword>
<dbReference type="Gene3D" id="3.30.450.40">
    <property type="match status" value="1"/>
</dbReference>
<gene>
    <name evidence="9" type="ORF">J2X06_001848</name>
</gene>
<dbReference type="PROSITE" id="PS50112">
    <property type="entry name" value="PAS"/>
    <property type="match status" value="2"/>
</dbReference>
<dbReference type="Pfam" id="PF00072">
    <property type="entry name" value="Response_reg"/>
    <property type="match status" value="1"/>
</dbReference>
<feature type="modified residue" description="4-aspartylphosphate" evidence="4">
    <location>
        <position position="746"/>
    </location>
</feature>
<dbReference type="CDD" id="cd00130">
    <property type="entry name" value="PAS"/>
    <property type="match status" value="2"/>
</dbReference>
<dbReference type="Pfam" id="PF08448">
    <property type="entry name" value="PAS_4"/>
    <property type="match status" value="1"/>
</dbReference>
<evidence type="ECO:0000259" key="6">
    <source>
        <dbReference type="PROSITE" id="PS50110"/>
    </source>
</evidence>
<evidence type="ECO:0000256" key="4">
    <source>
        <dbReference type="PROSITE-ProRule" id="PRU00169"/>
    </source>
</evidence>
<evidence type="ECO:0000313" key="9">
    <source>
        <dbReference type="EMBL" id="MDR7134639.1"/>
    </source>
</evidence>
<dbReference type="SMART" id="SM00388">
    <property type="entry name" value="HisKA"/>
    <property type="match status" value="1"/>
</dbReference>
<dbReference type="PRINTS" id="PR00344">
    <property type="entry name" value="BCTRLSENSOR"/>
</dbReference>
<dbReference type="CDD" id="cd00082">
    <property type="entry name" value="HisKA"/>
    <property type="match status" value="1"/>
</dbReference>
<dbReference type="PROSITE" id="PS50109">
    <property type="entry name" value="HIS_KIN"/>
    <property type="match status" value="1"/>
</dbReference>
<dbReference type="EC" id="2.7.13.3" evidence="2"/>
<dbReference type="InterPro" id="IPR035965">
    <property type="entry name" value="PAS-like_dom_sf"/>
</dbReference>
<dbReference type="InterPro" id="IPR004358">
    <property type="entry name" value="Sig_transdc_His_kin-like_C"/>
</dbReference>
<dbReference type="SUPFAM" id="SSF47384">
    <property type="entry name" value="Homodimeric domain of signal transducing histidine kinase"/>
    <property type="match status" value="1"/>
</dbReference>
<dbReference type="InterPro" id="IPR036097">
    <property type="entry name" value="HisK_dim/P_sf"/>
</dbReference>
<evidence type="ECO:0000313" key="10">
    <source>
        <dbReference type="Proteomes" id="UP001251524"/>
    </source>
</evidence>
<feature type="domain" description="Response regulatory" evidence="6">
    <location>
        <begin position="695"/>
        <end position="811"/>
    </location>
</feature>
<dbReference type="Pfam" id="PF00512">
    <property type="entry name" value="HisKA"/>
    <property type="match status" value="1"/>
</dbReference>
<dbReference type="PROSITE" id="PS50113">
    <property type="entry name" value="PAC"/>
    <property type="match status" value="1"/>
</dbReference>
<keyword evidence="3 4" id="KW-0597">Phosphoprotein</keyword>
<dbReference type="InterPro" id="IPR011006">
    <property type="entry name" value="CheY-like_superfamily"/>
</dbReference>
<dbReference type="InterPro" id="IPR013656">
    <property type="entry name" value="PAS_4"/>
</dbReference>
<dbReference type="Gene3D" id="3.30.450.20">
    <property type="entry name" value="PAS domain"/>
    <property type="match status" value="2"/>
</dbReference>
<dbReference type="SUPFAM" id="SSF55874">
    <property type="entry name" value="ATPase domain of HSP90 chaperone/DNA topoisomerase II/histidine kinase"/>
    <property type="match status" value="1"/>
</dbReference>
<feature type="domain" description="PAS" evidence="7">
    <location>
        <begin position="21"/>
        <end position="92"/>
    </location>
</feature>
<evidence type="ECO:0000256" key="3">
    <source>
        <dbReference type="ARBA" id="ARBA00022553"/>
    </source>
</evidence>
<feature type="domain" description="PAC" evidence="8">
    <location>
        <begin position="92"/>
        <end position="145"/>
    </location>
</feature>
<dbReference type="Gene3D" id="3.40.50.2300">
    <property type="match status" value="1"/>
</dbReference>
<sequence length="816" mass="89875">MEPGAPQTHRDEDPIRALRDSESRLQQVLDNSSAAVFAKDRNGRYLFVNREFERLVGLDSERLIGRTDRDIFPPDLAAGFRRNDMRVLLEGRALEFEESGTFAGEQRTYLSSKFPLFDSDNVPYAVCGVATDITRRKQIESALSSSALAVSAERGRELFVGLSRYLAAILDVDVAFIAEMREDDPSTMHVLGFVNDGNPSEHFDYALADTACETVVGHGFRIYPAGLGDRFPLDDDFREMGAESYAGYPLNDTQGRPLGIISIVARRPLEQPEFIESVMKIFAVRAAAELERLRSDQALLASQASYRQIFEASEDAIFVHDHETGRIVDVNPKACSTYGYSYDEMLQVPVDRLGSGEPPYTGAEAAAHLQRARELGSTGFLWHRRNKDGSLHWDEVFLKVASIGGQPRILAFTRDITERKLAEERRSRLEAQLLQAKKMEALGHLTGGIAHDFNNLLASIMGYVVLASERPASTEDERLGGYLEKALQSCTRARDLIRQMLMFSRGQKGDPQPVDVGERIRQSLGMLHPTIAPGISVALEIESDAGIARIDPVQLDQVLMNLCVNACDAMRDNGVLRIGARRHTGRRECGSCRQEMGGDYVELFVQDDGPGIPPDVLDRIFEPFFSTKPTGKGTGMGLATVHGIVHEHGGHLLVESQPGMGTRIGVLLPRCEECAYEQDATLAAIPPPVQMLRGRVLVVDDERSVGEFLCELLSTWGLQADFVDSPQQALGRMCASPDGYHLVITDHSMPVMTGLQLATKLNECVPRIPVLLYTGLADGVETQALPANMVREVLHKPIDHARLAKVLGEVLGPADG</sequence>
<feature type="domain" description="Histidine kinase" evidence="5">
    <location>
        <begin position="448"/>
        <end position="672"/>
    </location>
</feature>
<dbReference type="SMART" id="SM00448">
    <property type="entry name" value="REC"/>
    <property type="match status" value="1"/>
</dbReference>
<dbReference type="InterPro" id="IPR000700">
    <property type="entry name" value="PAS-assoc_C"/>
</dbReference>
<name>A0ABU1WAI6_9GAMM</name>
<dbReference type="Gene3D" id="1.10.287.130">
    <property type="match status" value="1"/>
</dbReference>
<evidence type="ECO:0000256" key="1">
    <source>
        <dbReference type="ARBA" id="ARBA00000085"/>
    </source>
</evidence>
<dbReference type="SMART" id="SM00387">
    <property type="entry name" value="HATPase_c"/>
    <property type="match status" value="1"/>
</dbReference>
<dbReference type="EMBL" id="JAVDVY010000002">
    <property type="protein sequence ID" value="MDR7134639.1"/>
    <property type="molecule type" value="Genomic_DNA"/>
</dbReference>
<dbReference type="PROSITE" id="PS50110">
    <property type="entry name" value="RESPONSE_REGULATORY"/>
    <property type="match status" value="1"/>
</dbReference>
<dbReference type="Pfam" id="PF13188">
    <property type="entry name" value="PAS_8"/>
    <property type="match status" value="1"/>
</dbReference>
<dbReference type="InterPro" id="IPR003661">
    <property type="entry name" value="HisK_dim/P_dom"/>
</dbReference>
<comment type="caution">
    <text evidence="9">The sequence shown here is derived from an EMBL/GenBank/DDBJ whole genome shotgun (WGS) entry which is preliminary data.</text>
</comment>
<dbReference type="SUPFAM" id="SSF55785">
    <property type="entry name" value="PYP-like sensor domain (PAS domain)"/>
    <property type="match status" value="2"/>
</dbReference>
<dbReference type="InterPro" id="IPR003594">
    <property type="entry name" value="HATPase_dom"/>
</dbReference>
<dbReference type="SUPFAM" id="SSF52172">
    <property type="entry name" value="CheY-like"/>
    <property type="match status" value="1"/>
</dbReference>
<accession>A0ABU1WAI6</accession>
<protein>
    <recommendedName>
        <fullName evidence="2">histidine kinase</fullName>
        <ecNumber evidence="2">2.7.13.3</ecNumber>
    </recommendedName>
</protein>
<evidence type="ECO:0000259" key="8">
    <source>
        <dbReference type="PROSITE" id="PS50113"/>
    </source>
</evidence>
<dbReference type="InterPro" id="IPR001789">
    <property type="entry name" value="Sig_transdc_resp-reg_receiver"/>
</dbReference>
<dbReference type="SUPFAM" id="SSF55781">
    <property type="entry name" value="GAF domain-like"/>
    <property type="match status" value="1"/>
</dbReference>
<dbReference type="Gene3D" id="3.30.565.10">
    <property type="entry name" value="Histidine kinase-like ATPase, C-terminal domain"/>
    <property type="match status" value="1"/>
</dbReference>
<evidence type="ECO:0000256" key="2">
    <source>
        <dbReference type="ARBA" id="ARBA00012438"/>
    </source>
</evidence>
<dbReference type="InterPro" id="IPR029016">
    <property type="entry name" value="GAF-like_dom_sf"/>
</dbReference>
<dbReference type="RefSeq" id="WP_310061361.1">
    <property type="nucleotide sequence ID" value="NZ_JAVDVY010000002.1"/>
</dbReference>
<comment type="catalytic activity">
    <reaction evidence="1">
        <text>ATP + protein L-histidine = ADP + protein N-phospho-L-histidine.</text>
        <dbReference type="EC" id="2.7.13.3"/>
    </reaction>
</comment>
<organism evidence="9 10">
    <name type="scientific">Lysobacter niastensis</name>
    <dbReference type="NCBI Taxonomy" id="380629"/>
    <lineage>
        <taxon>Bacteria</taxon>
        <taxon>Pseudomonadati</taxon>
        <taxon>Pseudomonadota</taxon>
        <taxon>Gammaproteobacteria</taxon>
        <taxon>Lysobacterales</taxon>
        <taxon>Lysobacteraceae</taxon>
        <taxon>Lysobacter</taxon>
    </lineage>
</organism>
<proteinExistence type="predicted"/>
<dbReference type="InterPro" id="IPR005467">
    <property type="entry name" value="His_kinase_dom"/>
</dbReference>
<dbReference type="PANTHER" id="PTHR43065">
    <property type="entry name" value="SENSOR HISTIDINE KINASE"/>
    <property type="match status" value="1"/>
</dbReference>
<evidence type="ECO:0000259" key="5">
    <source>
        <dbReference type="PROSITE" id="PS50109"/>
    </source>
</evidence>
<dbReference type="NCBIfam" id="TIGR00229">
    <property type="entry name" value="sensory_box"/>
    <property type="match status" value="2"/>
</dbReference>